<dbReference type="PANTHER" id="PTHR46268">
    <property type="entry name" value="STRESS RESPONSE PROTEIN NHAX"/>
    <property type="match status" value="1"/>
</dbReference>
<evidence type="ECO:0000313" key="3">
    <source>
        <dbReference type="EMBL" id="SDC29736.1"/>
    </source>
</evidence>
<dbReference type="Pfam" id="PF00582">
    <property type="entry name" value="Usp"/>
    <property type="match status" value="1"/>
</dbReference>
<dbReference type="CDD" id="cd00293">
    <property type="entry name" value="USP-like"/>
    <property type="match status" value="1"/>
</dbReference>
<proteinExistence type="inferred from homology"/>
<gene>
    <name evidence="3" type="ORF">SAMN04487864_104236</name>
</gene>
<dbReference type="AlphaFoldDB" id="A0A1G6KHE8"/>
<dbReference type="PANTHER" id="PTHR46268:SF6">
    <property type="entry name" value="UNIVERSAL STRESS PROTEIN UP12"/>
    <property type="match status" value="1"/>
</dbReference>
<dbReference type="InterPro" id="IPR006016">
    <property type="entry name" value="UspA"/>
</dbReference>
<dbReference type="RefSeq" id="WP_093729908.1">
    <property type="nucleotide sequence ID" value="NZ_FMYW01000004.1"/>
</dbReference>
<dbReference type="PRINTS" id="PR01438">
    <property type="entry name" value="UNVRSLSTRESS"/>
</dbReference>
<dbReference type="Proteomes" id="UP000198943">
    <property type="component" value="Unassembled WGS sequence"/>
</dbReference>
<sequence>MFKKIVVPVDGSESAWRALEQAAALACKFEGELLVMTVIQPYNNAALLAVPLDHNIISQSNADLEEVGQEVLARARDRVDASGFTGKAEYKIELGHPSERILTIAKAEKADAIVLGSRGLSGIAEFFLGSVSTKISQYANIPVLIVK</sequence>
<dbReference type="OrthoDB" id="9777884at2"/>
<name>A0A1G6KHE8_9FIRM</name>
<evidence type="ECO:0000256" key="1">
    <source>
        <dbReference type="ARBA" id="ARBA00008791"/>
    </source>
</evidence>
<keyword evidence="4" id="KW-1185">Reference proteome</keyword>
<accession>A0A1G6KHE8</accession>
<organism evidence="3 4">
    <name type="scientific">Succiniclasticum ruminis</name>
    <dbReference type="NCBI Taxonomy" id="40841"/>
    <lineage>
        <taxon>Bacteria</taxon>
        <taxon>Bacillati</taxon>
        <taxon>Bacillota</taxon>
        <taxon>Negativicutes</taxon>
        <taxon>Acidaminococcales</taxon>
        <taxon>Acidaminococcaceae</taxon>
        <taxon>Succiniclasticum</taxon>
    </lineage>
</organism>
<comment type="similarity">
    <text evidence="1">Belongs to the universal stress protein A family.</text>
</comment>
<evidence type="ECO:0000259" key="2">
    <source>
        <dbReference type="Pfam" id="PF00582"/>
    </source>
</evidence>
<reference evidence="4" key="1">
    <citation type="submission" date="2016-10" db="EMBL/GenBank/DDBJ databases">
        <authorList>
            <person name="Varghese N."/>
            <person name="Submissions S."/>
        </authorList>
    </citation>
    <scope>NUCLEOTIDE SEQUENCE [LARGE SCALE GENOMIC DNA]</scope>
    <source>
        <strain evidence="4">DSM 11005</strain>
    </source>
</reference>
<dbReference type="InterPro" id="IPR006015">
    <property type="entry name" value="Universal_stress_UspA"/>
</dbReference>
<feature type="domain" description="UspA" evidence="2">
    <location>
        <begin position="1"/>
        <end position="147"/>
    </location>
</feature>
<protein>
    <submittedName>
        <fullName evidence="3">Nucleotide-binding universal stress protein, UspA family</fullName>
    </submittedName>
</protein>
<dbReference type="Gene3D" id="3.40.50.620">
    <property type="entry name" value="HUPs"/>
    <property type="match status" value="1"/>
</dbReference>
<evidence type="ECO:0000313" key="4">
    <source>
        <dbReference type="Proteomes" id="UP000198943"/>
    </source>
</evidence>
<dbReference type="InterPro" id="IPR014729">
    <property type="entry name" value="Rossmann-like_a/b/a_fold"/>
</dbReference>
<dbReference type="SUPFAM" id="SSF52402">
    <property type="entry name" value="Adenine nucleotide alpha hydrolases-like"/>
    <property type="match status" value="1"/>
</dbReference>
<dbReference type="EMBL" id="FMYW01000004">
    <property type="protein sequence ID" value="SDC29736.1"/>
    <property type="molecule type" value="Genomic_DNA"/>
</dbReference>